<dbReference type="InterPro" id="IPR035967">
    <property type="entry name" value="SWAP/Surp_sf"/>
</dbReference>
<accession>J6F7Z7</accession>
<feature type="region of interest" description="Disordered" evidence="1">
    <location>
        <begin position="128"/>
        <end position="201"/>
    </location>
</feature>
<dbReference type="HOGENOM" id="CLU_860572_0_0_1"/>
<dbReference type="GO" id="GO:0006396">
    <property type="term" value="P:RNA processing"/>
    <property type="evidence" value="ECO:0007669"/>
    <property type="project" value="InterPro"/>
</dbReference>
<feature type="compositionally biased region" description="Basic and acidic residues" evidence="1">
    <location>
        <begin position="13"/>
        <end position="26"/>
    </location>
</feature>
<comment type="caution">
    <text evidence="3">The sequence shown here is derived from an EMBL/GenBank/DDBJ whole genome shotgun (WGS) entry which is preliminary data.</text>
</comment>
<dbReference type="OrthoDB" id="2552978at2759"/>
<feature type="region of interest" description="Disordered" evidence="1">
    <location>
        <begin position="221"/>
        <end position="283"/>
    </location>
</feature>
<sequence length="283" mass="31144">MGRGNNKRAWQGGDKRRYHDAGDQEKNAGPPPEAFTRAYEAQLTDGDDMASELIRWAGDGPELWLDRHDILHMLPQLDVSPPSPTRSNVSSSWSLPDDAESLFDISGDEAEEEYKRKKRQTWVNDLREARLREREREDEEEEQKRVEATRRDESPPPDIRKMMEHTAKSLAGSANPAQLEARITARHGNTDPRFAFLRPGGPFSSVWEKIRARTLGLNVTSAIATENPKGKPKVGGGLLAGYGSDSESDSDSGPPPPPPDEPPPPPPGSPPPPPPGSPPPPPR</sequence>
<proteinExistence type="predicted"/>
<feature type="compositionally biased region" description="Basic and acidic residues" evidence="1">
    <location>
        <begin position="142"/>
        <end position="167"/>
    </location>
</feature>
<dbReference type="RefSeq" id="XP_014183019.1">
    <property type="nucleotide sequence ID" value="XM_014327544.1"/>
</dbReference>
<protein>
    <recommendedName>
        <fullName evidence="2">SURP motif domain-containing protein</fullName>
    </recommendedName>
</protein>
<organism evidence="3 4">
    <name type="scientific">Trichosporon asahii var. asahii (strain ATCC 90039 / CBS 2479 / JCM 2466 / KCTC 7840 / NBRC 103889/ NCYC 2677 / UAMH 7654)</name>
    <name type="common">Yeast</name>
    <dbReference type="NCBI Taxonomy" id="1186058"/>
    <lineage>
        <taxon>Eukaryota</taxon>
        <taxon>Fungi</taxon>
        <taxon>Dikarya</taxon>
        <taxon>Basidiomycota</taxon>
        <taxon>Agaricomycotina</taxon>
        <taxon>Tremellomycetes</taxon>
        <taxon>Trichosporonales</taxon>
        <taxon>Trichosporonaceae</taxon>
        <taxon>Trichosporon</taxon>
    </lineage>
</organism>
<feature type="domain" description="SURP motif" evidence="2">
    <location>
        <begin position="162"/>
        <end position="207"/>
    </location>
</feature>
<gene>
    <name evidence="3" type="ORF">A1Q1_07308</name>
</gene>
<name>J6F7Z7_TRIAS</name>
<dbReference type="GeneID" id="25990820"/>
<dbReference type="GO" id="GO:0003723">
    <property type="term" value="F:RNA binding"/>
    <property type="evidence" value="ECO:0007669"/>
    <property type="project" value="InterPro"/>
</dbReference>
<dbReference type="Gene3D" id="1.10.10.790">
    <property type="entry name" value="Surp module"/>
    <property type="match status" value="1"/>
</dbReference>
<evidence type="ECO:0000259" key="2">
    <source>
        <dbReference type="PROSITE" id="PS50128"/>
    </source>
</evidence>
<reference evidence="3 4" key="1">
    <citation type="journal article" date="2012" name="Eukaryot. Cell">
        <title>Draft genome sequence of CBS 2479, the standard type strain of Trichosporon asahii.</title>
        <authorList>
            <person name="Yang R.Y."/>
            <person name="Li H.T."/>
            <person name="Zhu H."/>
            <person name="Zhou G.P."/>
            <person name="Wang M."/>
            <person name="Wang L."/>
        </authorList>
    </citation>
    <scope>NUCLEOTIDE SEQUENCE [LARGE SCALE GENOMIC DNA]</scope>
    <source>
        <strain evidence="4">ATCC 90039 / CBS 2479 / JCM 2466 / KCTC 7840 / NCYC 2677 / UAMH 7654</strain>
    </source>
</reference>
<evidence type="ECO:0000256" key="1">
    <source>
        <dbReference type="SAM" id="MobiDB-lite"/>
    </source>
</evidence>
<dbReference type="VEuPathDB" id="FungiDB:A1Q1_07308"/>
<dbReference type="KEGG" id="tasa:A1Q1_07308"/>
<evidence type="ECO:0000313" key="3">
    <source>
        <dbReference type="EMBL" id="EJT51467.1"/>
    </source>
</evidence>
<feature type="compositionally biased region" description="Pro residues" evidence="1">
    <location>
        <begin position="253"/>
        <end position="283"/>
    </location>
</feature>
<dbReference type="PROSITE" id="PS50128">
    <property type="entry name" value="SURP"/>
    <property type="match status" value="1"/>
</dbReference>
<dbReference type="Proteomes" id="UP000002748">
    <property type="component" value="Unassembled WGS sequence"/>
</dbReference>
<feature type="region of interest" description="Disordered" evidence="1">
    <location>
        <begin position="76"/>
        <end position="100"/>
    </location>
</feature>
<dbReference type="InterPro" id="IPR000061">
    <property type="entry name" value="Surp"/>
</dbReference>
<dbReference type="AlphaFoldDB" id="J6F7Z7"/>
<feature type="region of interest" description="Disordered" evidence="1">
    <location>
        <begin position="1"/>
        <end position="34"/>
    </location>
</feature>
<feature type="compositionally biased region" description="Polar residues" evidence="1">
    <location>
        <begin position="85"/>
        <end position="94"/>
    </location>
</feature>
<evidence type="ECO:0000313" key="4">
    <source>
        <dbReference type="Proteomes" id="UP000002748"/>
    </source>
</evidence>
<dbReference type="EMBL" id="ALBS01000055">
    <property type="protein sequence ID" value="EJT51467.1"/>
    <property type="molecule type" value="Genomic_DNA"/>
</dbReference>